<dbReference type="Gene3D" id="3.60.15.10">
    <property type="entry name" value="Ribonuclease Z/Hydroxyacylglutathione hydrolase-like"/>
    <property type="match status" value="1"/>
</dbReference>
<dbReference type="InterPro" id="IPR036866">
    <property type="entry name" value="RibonucZ/Hydroxyglut_hydro"/>
</dbReference>
<dbReference type="InterPro" id="IPR001279">
    <property type="entry name" value="Metallo-B-lactamas"/>
</dbReference>
<dbReference type="InterPro" id="IPR036388">
    <property type="entry name" value="WH-like_DNA-bd_sf"/>
</dbReference>
<dbReference type="SMART" id="SM00849">
    <property type="entry name" value="Lactamase_B"/>
    <property type="match status" value="1"/>
</dbReference>
<proteinExistence type="predicted"/>
<dbReference type="SUPFAM" id="SSF56281">
    <property type="entry name" value="Metallo-hydrolase/oxidoreductase"/>
    <property type="match status" value="1"/>
</dbReference>
<dbReference type="Pfam" id="PF17778">
    <property type="entry name" value="WHD_BLACT"/>
    <property type="match status" value="1"/>
</dbReference>
<dbReference type="CDD" id="cd16278">
    <property type="entry name" value="metallo-hydrolase-like_MBL-fold"/>
    <property type="match status" value="1"/>
</dbReference>
<dbReference type="PANTHER" id="PTHR23131">
    <property type="entry name" value="ENDORIBONUCLEASE LACTB2"/>
    <property type="match status" value="1"/>
</dbReference>
<comment type="caution">
    <text evidence="2">The sequence shown here is derived from an EMBL/GenBank/DDBJ whole genome shotgun (WGS) entry which is preliminary data.</text>
</comment>
<gene>
    <name evidence="2" type="ORF">O2N63_12785</name>
</gene>
<evidence type="ECO:0000259" key="1">
    <source>
        <dbReference type="SMART" id="SM00849"/>
    </source>
</evidence>
<dbReference type="PANTHER" id="PTHR23131:SF0">
    <property type="entry name" value="ENDORIBONUCLEASE LACTB2"/>
    <property type="match status" value="1"/>
</dbReference>
<keyword evidence="3" id="KW-1185">Reference proteome</keyword>
<dbReference type="InterPro" id="IPR041516">
    <property type="entry name" value="LACTB2_WH"/>
</dbReference>
<dbReference type="Proteomes" id="UP001528040">
    <property type="component" value="Unassembled WGS sequence"/>
</dbReference>
<dbReference type="RefSeq" id="WP_271054665.1">
    <property type="nucleotide sequence ID" value="NZ_JAQIIO010000006.1"/>
</dbReference>
<accession>A0ABT4W374</accession>
<dbReference type="Gene3D" id="1.10.10.10">
    <property type="entry name" value="Winged helix-like DNA-binding domain superfamily/Winged helix DNA-binding domain"/>
    <property type="match status" value="1"/>
</dbReference>
<evidence type="ECO:0000313" key="3">
    <source>
        <dbReference type="Proteomes" id="UP001528040"/>
    </source>
</evidence>
<name>A0ABT4W374_9RHOB</name>
<protein>
    <submittedName>
        <fullName evidence="2">MBL fold metallo-hydrolase</fullName>
    </submittedName>
</protein>
<dbReference type="EMBL" id="JAQIIO010000006">
    <property type="protein sequence ID" value="MDA5094961.1"/>
    <property type="molecule type" value="Genomic_DNA"/>
</dbReference>
<sequence length="311" mass="33764">MRNAPPKASQPLDVRPEVGVAMTMEPGVRRVLAPNPSPMTYWGTNTYILGEGDVAIVDPGPLNRTHMMAILEGLEVGERISHILVTHAHVDHSPLARPLSDETGAPVLAFGDALAGRSNVMKDLVAAGMSSGGEGVDAGFQPDENLNDGEELHIGGMEIKTIWTPGHFANHVCFATNDAVLTGDHVMGWASSLVSPPDGDLTAFMSSCETLRRRDDRIYYPGHGAAIEDPATRINWLISHRKSREADIIKALSDNNPKSVASLTRQIYTDTPEALLPAAERNVFAHLIDLTDRNRVLVRPYISIEAEFLLI</sequence>
<dbReference type="Pfam" id="PF00753">
    <property type="entry name" value="Lactamase_B"/>
    <property type="match status" value="1"/>
</dbReference>
<evidence type="ECO:0000313" key="2">
    <source>
        <dbReference type="EMBL" id="MDA5094961.1"/>
    </source>
</evidence>
<dbReference type="InterPro" id="IPR050662">
    <property type="entry name" value="Sec-metab_biosynth-thioest"/>
</dbReference>
<feature type="domain" description="Metallo-beta-lactamase" evidence="1">
    <location>
        <begin position="43"/>
        <end position="223"/>
    </location>
</feature>
<organism evidence="2 3">
    <name type="scientific">Aliiroseovarius salicola</name>
    <dbReference type="NCBI Taxonomy" id="3009082"/>
    <lineage>
        <taxon>Bacteria</taxon>
        <taxon>Pseudomonadati</taxon>
        <taxon>Pseudomonadota</taxon>
        <taxon>Alphaproteobacteria</taxon>
        <taxon>Rhodobacterales</taxon>
        <taxon>Paracoccaceae</taxon>
        <taxon>Aliiroseovarius</taxon>
    </lineage>
</organism>
<reference evidence="2 3" key="1">
    <citation type="submission" date="2023-01" db="EMBL/GenBank/DDBJ databases">
        <authorList>
            <person name="Yoon J.-W."/>
        </authorList>
    </citation>
    <scope>NUCLEOTIDE SEQUENCE [LARGE SCALE GENOMIC DNA]</scope>
    <source>
        <strain evidence="2 3">KMU-50</strain>
    </source>
</reference>